<evidence type="ECO:0000313" key="3">
    <source>
        <dbReference type="Proteomes" id="UP000005463"/>
    </source>
</evidence>
<dbReference type="InterPro" id="IPR052897">
    <property type="entry name" value="Sec-Metab_Biosynth_Hydrolase"/>
</dbReference>
<gene>
    <name evidence="2" type="ORF">BamIOP4010DRAFT_3088</name>
</gene>
<dbReference type="Gene3D" id="3.40.50.1820">
    <property type="entry name" value="alpha/beta hydrolase"/>
    <property type="match status" value="1"/>
</dbReference>
<dbReference type="InterPro" id="IPR000073">
    <property type="entry name" value="AB_hydrolase_1"/>
</dbReference>
<dbReference type="EMBL" id="ABLC01000071">
    <property type="protein sequence ID" value="EDT03401.1"/>
    <property type="molecule type" value="Genomic_DNA"/>
</dbReference>
<dbReference type="Proteomes" id="UP000005463">
    <property type="component" value="Unassembled WGS sequence"/>
</dbReference>
<sequence>MPERKLTLQCDFRCRFAEWNRYRERAVQKYRLREHSRPTSIMRMIATALVTAGVAMASMPAVAQTAAVNAAPVRNIVLVHGAFVDASSWSRVIEILQDKGYTVTAVQNPLTSLHDDEVAVRRVLERQSGPTVLVGYSWAGMPITEVGADAKITALVYVAALAPDVGESVHDLQKHTVAQATMPGLKAVTEDRYGNYLMDPAGYRQALAHDTPEKVVRVMAASQLPMSIDAFDDKVAVAAWHSKPSWYAVSTRDQIVDPALQEWMAQRINARVVRIPSGHASILSHPDTVAAMIEDAAQHSGPTAAK</sequence>
<reference evidence="2 3" key="1">
    <citation type="submission" date="2008-03" db="EMBL/GenBank/DDBJ databases">
        <title>Sequencing of the draft genome and assembly of Burkholderia ambifaria IOP40-10.</title>
        <authorList>
            <consortium name="US DOE Joint Genome Institute (JGI-PGF)"/>
            <person name="Copeland A."/>
            <person name="Lucas S."/>
            <person name="Lapidus A."/>
            <person name="Glavina del Rio T."/>
            <person name="Dalin E."/>
            <person name="Tice H."/>
            <person name="Bruce D."/>
            <person name="Goodwin L."/>
            <person name="Pitluck S."/>
            <person name="Larimer F."/>
            <person name="Land M.L."/>
            <person name="Hauser L."/>
            <person name="Tiedje J."/>
            <person name="Richardson P."/>
        </authorList>
    </citation>
    <scope>NUCLEOTIDE SEQUENCE [LARGE SCALE GENOMIC DNA]</scope>
    <source>
        <strain evidence="2 3">IOP40-10</strain>
    </source>
</reference>
<dbReference type="AlphaFoldDB" id="B1FGC8"/>
<dbReference type="InterPro" id="IPR029058">
    <property type="entry name" value="AB_hydrolase_fold"/>
</dbReference>
<dbReference type="SUPFAM" id="SSF53474">
    <property type="entry name" value="alpha/beta-Hydrolases"/>
    <property type="match status" value="1"/>
</dbReference>
<evidence type="ECO:0000313" key="2">
    <source>
        <dbReference type="EMBL" id="EDT03401.1"/>
    </source>
</evidence>
<dbReference type="Pfam" id="PF12697">
    <property type="entry name" value="Abhydrolase_6"/>
    <property type="match status" value="1"/>
</dbReference>
<dbReference type="PANTHER" id="PTHR37017">
    <property type="entry name" value="AB HYDROLASE-1 DOMAIN-CONTAINING PROTEIN-RELATED"/>
    <property type="match status" value="1"/>
</dbReference>
<organism evidence="2 3">
    <name type="scientific">Burkholderia ambifaria IOP40-10</name>
    <dbReference type="NCBI Taxonomy" id="396596"/>
    <lineage>
        <taxon>Bacteria</taxon>
        <taxon>Pseudomonadati</taxon>
        <taxon>Pseudomonadota</taxon>
        <taxon>Betaproteobacteria</taxon>
        <taxon>Burkholderiales</taxon>
        <taxon>Burkholderiaceae</taxon>
        <taxon>Burkholderia</taxon>
        <taxon>Burkholderia cepacia complex</taxon>
    </lineage>
</organism>
<dbReference type="PATRIC" id="fig|396596.7.peg.4609"/>
<accession>B1FGC8</accession>
<name>B1FGC8_9BURK</name>
<feature type="domain" description="AB hydrolase-1" evidence="1">
    <location>
        <begin position="76"/>
        <end position="291"/>
    </location>
</feature>
<protein>
    <recommendedName>
        <fullName evidence="1">AB hydrolase-1 domain-containing protein</fullName>
    </recommendedName>
</protein>
<evidence type="ECO:0000259" key="1">
    <source>
        <dbReference type="Pfam" id="PF12697"/>
    </source>
</evidence>
<comment type="caution">
    <text evidence="2">The sequence shown here is derived from an EMBL/GenBank/DDBJ whole genome shotgun (WGS) entry which is preliminary data.</text>
</comment>
<proteinExistence type="predicted"/>
<dbReference type="PANTHER" id="PTHR37017:SF11">
    <property type="entry name" value="ESTERASE_LIPASE_THIOESTERASE DOMAIN-CONTAINING PROTEIN"/>
    <property type="match status" value="1"/>
</dbReference>
<dbReference type="ESTHER" id="9burk-b1fgc8">
    <property type="family name" value="6_AlphaBeta_hydrolase"/>
</dbReference>